<dbReference type="EMBL" id="JAKEVZ010000007">
    <property type="protein sequence ID" value="MCF1751477.1"/>
    <property type="molecule type" value="Genomic_DNA"/>
</dbReference>
<keyword evidence="1" id="KW-0812">Transmembrane</keyword>
<keyword evidence="1" id="KW-1133">Transmembrane helix</keyword>
<feature type="domain" description="Fatty acid desaturase" evidence="2">
    <location>
        <begin position="75"/>
        <end position="346"/>
    </location>
</feature>
<protein>
    <submittedName>
        <fullName evidence="3">Fatty acid desaturase</fullName>
        <ecNumber evidence="3">1.14.19.-</ecNumber>
    </submittedName>
</protein>
<feature type="transmembrane region" description="Helical" evidence="1">
    <location>
        <begin position="110"/>
        <end position="129"/>
    </location>
</feature>
<dbReference type="PANTHER" id="PTHR19353">
    <property type="entry name" value="FATTY ACID DESATURASE 2"/>
    <property type="match status" value="1"/>
</dbReference>
<proteinExistence type="predicted"/>
<feature type="transmembrane region" description="Helical" evidence="1">
    <location>
        <begin position="51"/>
        <end position="69"/>
    </location>
</feature>
<feature type="transmembrane region" description="Helical" evidence="1">
    <location>
        <begin position="75"/>
        <end position="98"/>
    </location>
</feature>
<organism evidence="3 4">
    <name type="scientific">Mariniradius sediminis</name>
    <dbReference type="NCBI Taxonomy" id="2909237"/>
    <lineage>
        <taxon>Bacteria</taxon>
        <taxon>Pseudomonadati</taxon>
        <taxon>Bacteroidota</taxon>
        <taxon>Cytophagia</taxon>
        <taxon>Cytophagales</taxon>
        <taxon>Cyclobacteriaceae</taxon>
        <taxon>Mariniradius</taxon>
    </lineage>
</organism>
<accession>A0ABS9BUW2</accession>
<evidence type="ECO:0000259" key="2">
    <source>
        <dbReference type="Pfam" id="PF00487"/>
    </source>
</evidence>
<dbReference type="Pfam" id="PF00487">
    <property type="entry name" value="FA_desaturase"/>
    <property type="match status" value="1"/>
</dbReference>
<reference evidence="3 4" key="1">
    <citation type="submission" date="2022-01" db="EMBL/GenBank/DDBJ databases">
        <title>Mariniradius saccharolyticus sp. nov., isolated from sediment of a river.</title>
        <authorList>
            <person name="Liu H."/>
        </authorList>
    </citation>
    <scope>NUCLEOTIDE SEQUENCE [LARGE SCALE GENOMIC DNA]</scope>
    <source>
        <strain evidence="3 4">RY-2</strain>
    </source>
</reference>
<name>A0ABS9BUW2_9BACT</name>
<evidence type="ECO:0000256" key="1">
    <source>
        <dbReference type="SAM" id="Phobius"/>
    </source>
</evidence>
<dbReference type="EC" id="1.14.19.-" evidence="3"/>
<gene>
    <name evidence="3" type="ORF">L0U89_10385</name>
</gene>
<dbReference type="PANTHER" id="PTHR19353:SF19">
    <property type="entry name" value="DELTA(5) FATTY ACID DESATURASE C-RELATED"/>
    <property type="match status" value="1"/>
</dbReference>
<keyword evidence="1" id="KW-0472">Membrane</keyword>
<dbReference type="InterPro" id="IPR012171">
    <property type="entry name" value="Fatty_acid_desaturase"/>
</dbReference>
<dbReference type="Proteomes" id="UP001201449">
    <property type="component" value="Unassembled WGS sequence"/>
</dbReference>
<keyword evidence="4" id="KW-1185">Reference proteome</keyword>
<feature type="transmembrane region" description="Helical" evidence="1">
    <location>
        <begin position="173"/>
        <end position="191"/>
    </location>
</feature>
<evidence type="ECO:0000313" key="4">
    <source>
        <dbReference type="Proteomes" id="UP001201449"/>
    </source>
</evidence>
<keyword evidence="3" id="KW-0560">Oxidoreductase</keyword>
<dbReference type="RefSeq" id="WP_234861464.1">
    <property type="nucleotide sequence ID" value="NZ_JAKEVZ010000007.1"/>
</dbReference>
<dbReference type="GO" id="GO:0016491">
    <property type="term" value="F:oxidoreductase activity"/>
    <property type="evidence" value="ECO:0007669"/>
    <property type="project" value="UniProtKB-KW"/>
</dbReference>
<dbReference type="InterPro" id="IPR005804">
    <property type="entry name" value="FA_desaturase_dom"/>
</dbReference>
<feature type="transmembrane region" description="Helical" evidence="1">
    <location>
        <begin position="212"/>
        <end position="232"/>
    </location>
</feature>
<feature type="transmembrane region" description="Helical" evidence="1">
    <location>
        <begin position="238"/>
        <end position="261"/>
    </location>
</feature>
<sequence length="374" mass="44306">METQNPSKPIVGFSTIRPTFDQKPQETALFAELREKVEAEIARIPKLEWQLYLKAILFPVVYFGIYFFAISVSSFWQFLGLYAILGWMVVLIFLNLLHESAHDNVFPWKWMNSLYLHFFDLIGANSYLWKLRHVVFHHNFPNVMGWDPDIEKSDFLKVHPEDQQKRIKKNKTWIFFLYPFFLLNWFLFRDFKDYFNRSTIVRKLGSIPTKEYVKLFLFKFAFVGYMVLIPRWVTGFTWGQLLLAFLVFFLVAGSHALLVLLPPHVNTNNDFATTNSNGKLPYSWFVHQLATTNDVDGRNWYFKFVMGNFNCHIAHHLFPKISYLYADKLTDIIRDFCREKNLPYKSISLGSALRDHFVLIKNNGKLVDIWDEDM</sequence>
<comment type="caution">
    <text evidence="3">The sequence shown here is derived from an EMBL/GenBank/DDBJ whole genome shotgun (WGS) entry which is preliminary data.</text>
</comment>
<evidence type="ECO:0000313" key="3">
    <source>
        <dbReference type="EMBL" id="MCF1751477.1"/>
    </source>
</evidence>